<evidence type="ECO:0000313" key="4">
    <source>
        <dbReference type="Proteomes" id="UP000028500"/>
    </source>
</evidence>
<dbReference type="EMBL" id="CBSY010000036">
    <property type="protein sequence ID" value="CDH18533.1"/>
    <property type="molecule type" value="Genomic_DNA"/>
</dbReference>
<reference evidence="3" key="1">
    <citation type="submission" date="2013-07" db="EMBL/GenBank/DDBJ databases">
        <title>Sub-species coevolution in mutualistic symbiosis.</title>
        <authorList>
            <person name="Murfin K."/>
            <person name="Klassen J."/>
            <person name="Lee M."/>
            <person name="Forst S."/>
            <person name="Stock P."/>
            <person name="Goodrich-Blair H."/>
        </authorList>
    </citation>
    <scope>NUCLEOTIDE SEQUENCE [LARGE SCALE GENOMIC DNA]</scope>
    <source>
        <strain evidence="3">Kraussei Quebec</strain>
    </source>
</reference>
<proteinExistence type="predicted"/>
<comment type="caution">
    <text evidence="3">The sequence shown here is derived from an EMBL/GenBank/DDBJ whole genome shotgun (WGS) entry which is preliminary data.</text>
</comment>
<dbReference type="Proteomes" id="UP000028500">
    <property type="component" value="Unassembled WGS sequence"/>
</dbReference>
<evidence type="ECO:0000256" key="2">
    <source>
        <dbReference type="SAM" id="Phobius"/>
    </source>
</evidence>
<evidence type="ECO:0000256" key="1">
    <source>
        <dbReference type="SAM" id="Coils"/>
    </source>
</evidence>
<name>A0A077PBY6_XENBV</name>
<dbReference type="OrthoDB" id="6448142at2"/>
<keyword evidence="1" id="KW-0175">Coiled coil</keyword>
<feature type="transmembrane region" description="Helical" evidence="2">
    <location>
        <begin position="68"/>
        <end position="92"/>
    </location>
</feature>
<sequence length="137" mass="15659">MQNEIGQNVMAIIQHTDIAGAVRQRTDAQMDAIATQVETLAARSRGFAKDIQSAQDDLKKRYGQLQHYFWWLVGGGLLAMMFVTALSAQLFFGQELDRNYSAVVATYQKVDQLEKRFNILEKKLNIATNDYEKLRKK</sequence>
<dbReference type="HOGENOM" id="CLU_100617_0_0_6"/>
<keyword evidence="2" id="KW-1133">Transmembrane helix</keyword>
<dbReference type="AlphaFoldDB" id="A0A077PBY6"/>
<dbReference type="RefSeq" id="WP_038246106.1">
    <property type="nucleotide sequence ID" value="NZ_CAWLZI010000125.1"/>
</dbReference>
<feature type="coiled-coil region" evidence="1">
    <location>
        <begin position="103"/>
        <end position="137"/>
    </location>
</feature>
<keyword evidence="2" id="KW-0812">Transmembrane</keyword>
<accession>A0A077PBY6</accession>
<keyword evidence="2" id="KW-0472">Membrane</keyword>
<keyword evidence="4" id="KW-1185">Reference proteome</keyword>
<protein>
    <submittedName>
        <fullName evidence="3">Uncharacterized protein</fullName>
    </submittedName>
</protein>
<organism evidence="3 4">
    <name type="scientific">Xenorhabdus bovienii str. kraussei Quebec</name>
    <dbReference type="NCBI Taxonomy" id="1398203"/>
    <lineage>
        <taxon>Bacteria</taxon>
        <taxon>Pseudomonadati</taxon>
        <taxon>Pseudomonadota</taxon>
        <taxon>Gammaproteobacteria</taxon>
        <taxon>Enterobacterales</taxon>
        <taxon>Morganellaceae</taxon>
        <taxon>Xenorhabdus</taxon>
    </lineage>
</organism>
<evidence type="ECO:0000313" key="3">
    <source>
        <dbReference type="EMBL" id="CDH18533.1"/>
    </source>
</evidence>
<gene>
    <name evidence="3" type="ORF">XBKQ1_1300001</name>
</gene>